<organism evidence="1">
    <name type="scientific">Anopheles darlingi</name>
    <name type="common">Mosquito</name>
    <dbReference type="NCBI Taxonomy" id="43151"/>
    <lineage>
        <taxon>Eukaryota</taxon>
        <taxon>Metazoa</taxon>
        <taxon>Ecdysozoa</taxon>
        <taxon>Arthropoda</taxon>
        <taxon>Hexapoda</taxon>
        <taxon>Insecta</taxon>
        <taxon>Pterygota</taxon>
        <taxon>Neoptera</taxon>
        <taxon>Endopterygota</taxon>
        <taxon>Diptera</taxon>
        <taxon>Nematocera</taxon>
        <taxon>Culicoidea</taxon>
        <taxon>Culicidae</taxon>
        <taxon>Anophelinae</taxon>
        <taxon>Anopheles</taxon>
    </lineage>
</organism>
<name>A0A2M4D740_ANODA</name>
<protein>
    <submittedName>
        <fullName evidence="1">Uncharacterized protein</fullName>
    </submittedName>
</protein>
<dbReference type="EMBL" id="GGFL01009178">
    <property type="protein sequence ID" value="MBW73356.1"/>
    <property type="molecule type" value="Transcribed_RNA"/>
</dbReference>
<proteinExistence type="predicted"/>
<accession>A0A2M4D740</accession>
<dbReference type="AlphaFoldDB" id="A0A2M4D740"/>
<sequence>MTGYSTIVSPLMAVMVFAPAPVPSWNMCWAVVAGVPLRRSPVVARTMVAVPPPSLNDEFADNVLSSETLDES</sequence>
<evidence type="ECO:0000313" key="1">
    <source>
        <dbReference type="EMBL" id="MBW73356.1"/>
    </source>
</evidence>
<reference evidence="1" key="1">
    <citation type="submission" date="2018-01" db="EMBL/GenBank/DDBJ databases">
        <title>An insight into the sialome of Amazonian anophelines.</title>
        <authorList>
            <person name="Ribeiro J.M."/>
            <person name="Scarpassa V."/>
            <person name="Calvo E."/>
        </authorList>
    </citation>
    <scope>NUCLEOTIDE SEQUENCE</scope>
</reference>